<dbReference type="InterPro" id="IPR000299">
    <property type="entry name" value="FERM_domain"/>
</dbReference>
<dbReference type="STRING" id="88036.D8RVU6"/>
<comment type="similarity">
    <text evidence="2">Belongs to the TRAFAC class myosin-kinesin ATPase superfamily. Myosin family.</text>
</comment>
<evidence type="ECO:0000313" key="13">
    <source>
        <dbReference type="Proteomes" id="UP000001514"/>
    </source>
</evidence>
<feature type="domain" description="FERM" evidence="10">
    <location>
        <begin position="455"/>
        <end position="825"/>
    </location>
</feature>
<evidence type="ECO:0000313" key="12">
    <source>
        <dbReference type="EMBL" id="EFJ23835.1"/>
    </source>
</evidence>
<dbReference type="Gene3D" id="3.10.20.90">
    <property type="entry name" value="Phosphatidylinositol 3-kinase Catalytic Subunit, Chain A, domain 1"/>
    <property type="match status" value="1"/>
</dbReference>
<evidence type="ECO:0000256" key="6">
    <source>
        <dbReference type="ARBA" id="ARBA00022840"/>
    </source>
</evidence>
<feature type="region of interest" description="Disordered" evidence="9">
    <location>
        <begin position="1"/>
        <end position="101"/>
    </location>
</feature>
<evidence type="ECO:0000256" key="3">
    <source>
        <dbReference type="ARBA" id="ARBA00022490"/>
    </source>
</evidence>
<dbReference type="Gene3D" id="1.20.80.10">
    <property type="match status" value="1"/>
</dbReference>
<dbReference type="SUPFAM" id="SSF47031">
    <property type="entry name" value="Second domain of FERM"/>
    <property type="match status" value="1"/>
</dbReference>
<evidence type="ECO:0000259" key="10">
    <source>
        <dbReference type="PROSITE" id="PS50057"/>
    </source>
</evidence>
<evidence type="ECO:0000256" key="4">
    <source>
        <dbReference type="ARBA" id="ARBA00022737"/>
    </source>
</evidence>
<keyword evidence="7" id="KW-0505">Motor protein</keyword>
<proteinExistence type="inferred from homology"/>
<evidence type="ECO:0000256" key="1">
    <source>
        <dbReference type="ARBA" id="ARBA00004496"/>
    </source>
</evidence>
<dbReference type="InterPro" id="IPR014352">
    <property type="entry name" value="FERM/acyl-CoA-bd_prot_sf"/>
</dbReference>
<dbReference type="Gene3D" id="2.30.29.30">
    <property type="entry name" value="Pleckstrin-homology domain (PH domain)/Phosphotyrosine-binding domain (PTB)"/>
    <property type="match status" value="1"/>
</dbReference>
<accession>D8RVU6</accession>
<organism evidence="13">
    <name type="scientific">Selaginella moellendorffii</name>
    <name type="common">Spikemoss</name>
    <dbReference type="NCBI Taxonomy" id="88036"/>
    <lineage>
        <taxon>Eukaryota</taxon>
        <taxon>Viridiplantae</taxon>
        <taxon>Streptophyta</taxon>
        <taxon>Embryophyta</taxon>
        <taxon>Tracheophyta</taxon>
        <taxon>Lycopodiopsida</taxon>
        <taxon>Selaginellales</taxon>
        <taxon>Selaginellaceae</taxon>
        <taxon>Selaginella</taxon>
    </lineage>
</organism>
<evidence type="ECO:0000259" key="11">
    <source>
        <dbReference type="PROSITE" id="PS51016"/>
    </source>
</evidence>
<dbReference type="KEGG" id="smo:SELMODRAFT_415350"/>
<comment type="subcellular location">
    <subcellularLocation>
        <location evidence="1">Cytoplasm</location>
    </subcellularLocation>
</comment>
<dbReference type="GO" id="GO:0005856">
    <property type="term" value="C:cytoskeleton"/>
    <property type="evidence" value="ECO:0007669"/>
    <property type="project" value="InterPro"/>
</dbReference>
<dbReference type="Proteomes" id="UP000001514">
    <property type="component" value="Unassembled WGS sequence"/>
</dbReference>
<dbReference type="InterPro" id="IPR019748">
    <property type="entry name" value="FERM_central"/>
</dbReference>
<evidence type="ECO:0000256" key="5">
    <source>
        <dbReference type="ARBA" id="ARBA00022741"/>
    </source>
</evidence>
<dbReference type="InterPro" id="IPR051567">
    <property type="entry name" value="Unconventional_Myosin_ATPase"/>
</dbReference>
<dbReference type="PANTHER" id="PTHR22692:SF33">
    <property type="entry name" value="MYOSIN"/>
    <property type="match status" value="1"/>
</dbReference>
<dbReference type="PANTHER" id="PTHR22692">
    <property type="entry name" value="MYOSIN VII, XV"/>
    <property type="match status" value="1"/>
</dbReference>
<keyword evidence="3" id="KW-0963">Cytoplasm</keyword>
<reference evidence="12 13" key="1">
    <citation type="journal article" date="2011" name="Science">
        <title>The Selaginella genome identifies genetic changes associated with the evolution of vascular plants.</title>
        <authorList>
            <person name="Banks J.A."/>
            <person name="Nishiyama T."/>
            <person name="Hasebe M."/>
            <person name="Bowman J.L."/>
            <person name="Gribskov M."/>
            <person name="dePamphilis C."/>
            <person name="Albert V.A."/>
            <person name="Aono N."/>
            <person name="Aoyama T."/>
            <person name="Ambrose B.A."/>
            <person name="Ashton N.W."/>
            <person name="Axtell M.J."/>
            <person name="Barker E."/>
            <person name="Barker M.S."/>
            <person name="Bennetzen J.L."/>
            <person name="Bonawitz N.D."/>
            <person name="Chapple C."/>
            <person name="Cheng C."/>
            <person name="Correa L.G."/>
            <person name="Dacre M."/>
            <person name="DeBarry J."/>
            <person name="Dreyer I."/>
            <person name="Elias M."/>
            <person name="Engstrom E.M."/>
            <person name="Estelle M."/>
            <person name="Feng L."/>
            <person name="Finet C."/>
            <person name="Floyd S.K."/>
            <person name="Frommer W.B."/>
            <person name="Fujita T."/>
            <person name="Gramzow L."/>
            <person name="Gutensohn M."/>
            <person name="Harholt J."/>
            <person name="Hattori M."/>
            <person name="Heyl A."/>
            <person name="Hirai T."/>
            <person name="Hiwatashi Y."/>
            <person name="Ishikawa M."/>
            <person name="Iwata M."/>
            <person name="Karol K.G."/>
            <person name="Koehler B."/>
            <person name="Kolukisaoglu U."/>
            <person name="Kubo M."/>
            <person name="Kurata T."/>
            <person name="Lalonde S."/>
            <person name="Li K."/>
            <person name="Li Y."/>
            <person name="Litt A."/>
            <person name="Lyons E."/>
            <person name="Manning G."/>
            <person name="Maruyama T."/>
            <person name="Michael T.P."/>
            <person name="Mikami K."/>
            <person name="Miyazaki S."/>
            <person name="Morinaga S."/>
            <person name="Murata T."/>
            <person name="Mueller-Roeber B."/>
            <person name="Nelson D.R."/>
            <person name="Obara M."/>
            <person name="Oguri Y."/>
            <person name="Olmstead R.G."/>
            <person name="Onodera N."/>
            <person name="Petersen B.L."/>
            <person name="Pils B."/>
            <person name="Prigge M."/>
            <person name="Rensing S.A."/>
            <person name="Riano-Pachon D.M."/>
            <person name="Roberts A.W."/>
            <person name="Sato Y."/>
            <person name="Scheller H.V."/>
            <person name="Schulz B."/>
            <person name="Schulz C."/>
            <person name="Shakirov E.V."/>
            <person name="Shibagaki N."/>
            <person name="Shinohara N."/>
            <person name="Shippen D.E."/>
            <person name="Soerensen I."/>
            <person name="Sotooka R."/>
            <person name="Sugimoto N."/>
            <person name="Sugita M."/>
            <person name="Sumikawa N."/>
            <person name="Tanurdzic M."/>
            <person name="Theissen G."/>
            <person name="Ulvskov P."/>
            <person name="Wakazuki S."/>
            <person name="Weng J.K."/>
            <person name="Willats W.W."/>
            <person name="Wipf D."/>
            <person name="Wolf P.G."/>
            <person name="Yang L."/>
            <person name="Zimmer A.D."/>
            <person name="Zhu Q."/>
            <person name="Mitros T."/>
            <person name="Hellsten U."/>
            <person name="Loque D."/>
            <person name="Otillar R."/>
            <person name="Salamov A."/>
            <person name="Schmutz J."/>
            <person name="Shapiro H."/>
            <person name="Lindquist E."/>
            <person name="Lucas S."/>
            <person name="Rokhsar D."/>
            <person name="Grigoriev I.V."/>
        </authorList>
    </citation>
    <scope>NUCLEOTIDE SEQUENCE [LARGE SCALE GENOMIC DNA]</scope>
</reference>
<evidence type="ECO:0000256" key="2">
    <source>
        <dbReference type="ARBA" id="ARBA00008314"/>
    </source>
</evidence>
<dbReference type="InParanoid" id="D8RVU6"/>
<dbReference type="InterPro" id="IPR002404">
    <property type="entry name" value="IRS_PTB"/>
</dbReference>
<feature type="compositionally biased region" description="Low complexity" evidence="9">
    <location>
        <begin position="10"/>
        <end position="43"/>
    </location>
</feature>
<dbReference type="GO" id="GO:0005737">
    <property type="term" value="C:cytoplasm"/>
    <property type="evidence" value="ECO:0007669"/>
    <property type="project" value="UniProtKB-SubCell"/>
</dbReference>
<dbReference type="SUPFAM" id="SSF50729">
    <property type="entry name" value="PH domain-like"/>
    <property type="match status" value="1"/>
</dbReference>
<dbReference type="HOGENOM" id="CLU_343692_0_0_1"/>
<dbReference type="InterPro" id="IPR038185">
    <property type="entry name" value="MyTH4_dom_sf"/>
</dbReference>
<evidence type="ECO:0000256" key="8">
    <source>
        <dbReference type="ARBA" id="ARBA00023203"/>
    </source>
</evidence>
<keyword evidence="4" id="KW-0677">Repeat</keyword>
<dbReference type="InterPro" id="IPR011993">
    <property type="entry name" value="PH-like_dom_sf"/>
</dbReference>
<dbReference type="PROSITE" id="PS50057">
    <property type="entry name" value="FERM_3"/>
    <property type="match status" value="1"/>
</dbReference>
<dbReference type="AlphaFoldDB" id="D8RVU6"/>
<dbReference type="Gene3D" id="1.25.40.530">
    <property type="entry name" value="MyTH4 domain"/>
    <property type="match status" value="1"/>
</dbReference>
<dbReference type="PROSITE" id="PS51016">
    <property type="entry name" value="MYTH4"/>
    <property type="match status" value="1"/>
</dbReference>
<dbReference type="Pfam" id="PF00784">
    <property type="entry name" value="MyTH4"/>
    <property type="match status" value="1"/>
</dbReference>
<keyword evidence="5" id="KW-0547">Nucleotide-binding</keyword>
<dbReference type="GO" id="GO:0003779">
    <property type="term" value="F:actin binding"/>
    <property type="evidence" value="ECO:0007669"/>
    <property type="project" value="UniProtKB-KW"/>
</dbReference>
<evidence type="ECO:0000256" key="9">
    <source>
        <dbReference type="SAM" id="MobiDB-lite"/>
    </source>
</evidence>
<dbReference type="SMART" id="SM00139">
    <property type="entry name" value="MyTH4"/>
    <property type="match status" value="1"/>
</dbReference>
<evidence type="ECO:0008006" key="14">
    <source>
        <dbReference type="Google" id="ProtNLM"/>
    </source>
</evidence>
<dbReference type="Gramene" id="EFJ23835">
    <property type="protein sequence ID" value="EFJ23835"/>
    <property type="gene ID" value="SELMODRAFT_415350"/>
</dbReference>
<dbReference type="Pfam" id="PF02174">
    <property type="entry name" value="IRS"/>
    <property type="match status" value="1"/>
</dbReference>
<evidence type="ECO:0000256" key="7">
    <source>
        <dbReference type="ARBA" id="ARBA00023175"/>
    </source>
</evidence>
<dbReference type="EMBL" id="GL377591">
    <property type="protein sequence ID" value="EFJ23835.1"/>
    <property type="molecule type" value="Genomic_DNA"/>
</dbReference>
<feature type="domain" description="MyTH4" evidence="11">
    <location>
        <begin position="232"/>
        <end position="447"/>
    </location>
</feature>
<dbReference type="InterPro" id="IPR019749">
    <property type="entry name" value="Band_41_domain"/>
</dbReference>
<gene>
    <name evidence="12" type="ORF">SELMODRAFT_415350</name>
</gene>
<keyword evidence="8" id="KW-0009">Actin-binding</keyword>
<feature type="compositionally biased region" description="Polar residues" evidence="9">
    <location>
        <begin position="88"/>
        <end position="97"/>
    </location>
</feature>
<dbReference type="InterPro" id="IPR000857">
    <property type="entry name" value="MyTH4_dom"/>
</dbReference>
<name>D8RVU6_SELML</name>
<dbReference type="Pfam" id="PF00373">
    <property type="entry name" value="FERM_M"/>
    <property type="match status" value="1"/>
</dbReference>
<dbReference type="SMART" id="SM00295">
    <property type="entry name" value="B41"/>
    <property type="match status" value="1"/>
</dbReference>
<dbReference type="CDD" id="cd14473">
    <property type="entry name" value="FERM_B-lobe"/>
    <property type="match status" value="1"/>
</dbReference>
<dbReference type="GO" id="GO:0005524">
    <property type="term" value="F:ATP binding"/>
    <property type="evidence" value="ECO:0007669"/>
    <property type="project" value="UniProtKB-KW"/>
</dbReference>
<keyword evidence="13" id="KW-1185">Reference proteome</keyword>
<sequence>MDPAGSPDISASPSNAAAAVPPESNAASSSSPAAALVAAEAEQAPPPPNPAPGIVIQEPVLAGTHDHEASTSGGGGDDQCASPWLASPASTSALQSPPHSPVERALNELAFSRFRNNMRVEARRSSARRSLLGRLGALPGDETTFSQPKDQHPWQLQNPIPPFPGQDGMAYPPSSAVSSEGSVGERPSVIAPPGGQPISAYQRFARAEFAEHIYGVGRLVWKRISVDELIRHSRVTLRAPLLSSLAASPESIKAATVFAHLRNYMEDPAVPENVQPSEIKFLDTLRLMKASIAQKLEPVRQKLEPAKAKVSELLNKIDKVLRTKFFIQRTRLYHLQQILLIGIKYKAVRDEIYCQICKQTTLNPARVSDARGWQAMAVCAGTFPPSEKFRPVLEEHLKQIVDGIVGGMPDQEKARSMALYCLNRLRKICRVGARQVAPSSEEILASEVTKHMHVTSINVAIPGGLAQVVSMDSMTTGGEVTAEIAARLGLPDVGFYGIFIVTNGVERFAGTHGLLSESYTEWNVGPSPELEEEVQAFRRTRHFLVDHCAQCLYNMDPDSVLGKDLKHGISAMEHLKEKEMQEKAGREAKETDPEEEEIRDAELRRLFADVHLLFKRNRFPVEGTASSDSVRAFEYAQATYDVVHGLYVIEEADAVMLAALQLRAEHGSSTDLDKYLTVQTVENYGPKEYVTGYEKAWRSAILKKVATLPWEVDVNVCRNDYLAFLRSRCPLYGSSWFYVVPKACPQFPRELYFVLNLSGVHFVDIPLKEKLLHLRYIELCSWGYSDSSFSLVTGNMSYNMEFRLGTRNGKEIAKILQYFVQHTEL</sequence>
<dbReference type="InterPro" id="IPR035963">
    <property type="entry name" value="FERM_2"/>
</dbReference>
<dbReference type="eggNOG" id="KOG4229">
    <property type="taxonomic scope" value="Eukaryota"/>
</dbReference>
<keyword evidence="6" id="KW-0067">ATP-binding</keyword>
<protein>
    <recommendedName>
        <fullName evidence="14">FERM domain-containing protein</fullName>
    </recommendedName>
</protein>